<gene>
    <name evidence="10" type="ORF">HID58_055644</name>
</gene>
<evidence type="ECO:0000256" key="1">
    <source>
        <dbReference type="ARBA" id="ARBA00008171"/>
    </source>
</evidence>
<evidence type="ECO:0000256" key="4">
    <source>
        <dbReference type="ARBA" id="ARBA00022741"/>
    </source>
</evidence>
<evidence type="ECO:0000256" key="8">
    <source>
        <dbReference type="SAM" id="Phobius"/>
    </source>
</evidence>
<sequence length="245" mass="27883">MATSTRNKPHVNVGTIGHVEHGKTTLTAAITKLRYGFYLLFRFLLKREKLKLLPLMKLIKLSKPMFLLQSDSDGQSMLRFDLGMILIATDEFSAGNKLGQGGFGSVYKGILPSRQEIAVKRLAGGSGQGDLEFKNEVLLLTRLQHRKWLSFLASVMKEMKRFLFMSMSLIQVLITLYSVSLGTTNYEHKRWLLTWDVRCRIIEGVARGLLYLHEDSLLDQSLKSLRHLQSLLYLTLLLQHQGSQT</sequence>
<dbReference type="InterPro" id="IPR017441">
    <property type="entry name" value="Protein_kinase_ATP_BS"/>
</dbReference>
<feature type="transmembrane region" description="Helical" evidence="8">
    <location>
        <begin position="162"/>
        <end position="180"/>
    </location>
</feature>
<keyword evidence="4 7" id="KW-0547">Nucleotide-binding</keyword>
<dbReference type="InterPro" id="IPR001245">
    <property type="entry name" value="Ser-Thr/Tyr_kinase_cat_dom"/>
</dbReference>
<keyword evidence="6 7" id="KW-0067">ATP-binding</keyword>
<dbReference type="Gene3D" id="1.10.510.10">
    <property type="entry name" value="Transferase(Phosphotransferase) domain 1"/>
    <property type="match status" value="1"/>
</dbReference>
<feature type="binding site" evidence="7">
    <location>
        <position position="120"/>
    </location>
    <ligand>
        <name>ATP</name>
        <dbReference type="ChEBI" id="CHEBI:30616"/>
    </ligand>
</feature>
<proteinExistence type="inferred from homology"/>
<dbReference type="InterPro" id="IPR027417">
    <property type="entry name" value="P-loop_NTPase"/>
</dbReference>
<dbReference type="PROSITE" id="PS50011">
    <property type="entry name" value="PROTEIN_KINASE_DOM"/>
    <property type="match status" value="1"/>
</dbReference>
<dbReference type="PANTHER" id="PTHR27002:SF1094">
    <property type="entry name" value="CYSTEINE-RICH RECEPTOR-LIKE PROTEIN KINASE 36"/>
    <property type="match status" value="1"/>
</dbReference>
<evidence type="ECO:0000313" key="11">
    <source>
        <dbReference type="Proteomes" id="UP000824890"/>
    </source>
</evidence>
<evidence type="ECO:0000256" key="3">
    <source>
        <dbReference type="ARBA" id="ARBA00022679"/>
    </source>
</evidence>
<dbReference type="Gene3D" id="3.40.50.300">
    <property type="entry name" value="P-loop containing nucleotide triphosphate hydrolases"/>
    <property type="match status" value="1"/>
</dbReference>
<evidence type="ECO:0000256" key="7">
    <source>
        <dbReference type="PROSITE-ProRule" id="PRU10141"/>
    </source>
</evidence>
<keyword evidence="8" id="KW-0812">Transmembrane</keyword>
<keyword evidence="2" id="KW-0723">Serine/threonine-protein kinase</keyword>
<keyword evidence="11" id="KW-1185">Reference proteome</keyword>
<comment type="caution">
    <text evidence="10">The sequence shown here is derived from an EMBL/GenBank/DDBJ whole genome shotgun (WGS) entry which is preliminary data.</text>
</comment>
<reference evidence="10 11" key="1">
    <citation type="submission" date="2021-05" db="EMBL/GenBank/DDBJ databases">
        <title>Genome Assembly of Synthetic Allotetraploid Brassica napus Reveals Homoeologous Exchanges between Subgenomes.</title>
        <authorList>
            <person name="Davis J.T."/>
        </authorList>
    </citation>
    <scope>NUCLEOTIDE SEQUENCE [LARGE SCALE GENOMIC DNA]</scope>
    <source>
        <strain evidence="11">cv. Da-Ae</strain>
        <tissue evidence="10">Seedling</tissue>
    </source>
</reference>
<keyword evidence="8" id="KW-0472">Membrane</keyword>
<dbReference type="InterPro" id="IPR000795">
    <property type="entry name" value="T_Tr_GTP-bd_dom"/>
</dbReference>
<dbReference type="Proteomes" id="UP000824890">
    <property type="component" value="Unassembled WGS sequence"/>
</dbReference>
<evidence type="ECO:0000256" key="6">
    <source>
        <dbReference type="ARBA" id="ARBA00022840"/>
    </source>
</evidence>
<dbReference type="SUPFAM" id="SSF52540">
    <property type="entry name" value="P-loop containing nucleoside triphosphate hydrolases"/>
    <property type="match status" value="1"/>
</dbReference>
<feature type="domain" description="Protein kinase" evidence="9">
    <location>
        <begin position="92"/>
        <end position="245"/>
    </location>
</feature>
<organism evidence="10 11">
    <name type="scientific">Brassica napus</name>
    <name type="common">Rape</name>
    <dbReference type="NCBI Taxonomy" id="3708"/>
    <lineage>
        <taxon>Eukaryota</taxon>
        <taxon>Viridiplantae</taxon>
        <taxon>Streptophyta</taxon>
        <taxon>Embryophyta</taxon>
        <taxon>Tracheophyta</taxon>
        <taxon>Spermatophyta</taxon>
        <taxon>Magnoliopsida</taxon>
        <taxon>eudicotyledons</taxon>
        <taxon>Gunneridae</taxon>
        <taxon>Pentapetalae</taxon>
        <taxon>rosids</taxon>
        <taxon>malvids</taxon>
        <taxon>Brassicales</taxon>
        <taxon>Brassicaceae</taxon>
        <taxon>Brassiceae</taxon>
        <taxon>Brassica</taxon>
    </lineage>
</organism>
<evidence type="ECO:0000259" key="9">
    <source>
        <dbReference type="PROSITE" id="PS50011"/>
    </source>
</evidence>
<keyword evidence="5" id="KW-0418">Kinase</keyword>
<dbReference type="InterPro" id="IPR000719">
    <property type="entry name" value="Prot_kinase_dom"/>
</dbReference>
<evidence type="ECO:0000313" key="10">
    <source>
        <dbReference type="EMBL" id="KAH0893215.1"/>
    </source>
</evidence>
<dbReference type="PANTHER" id="PTHR27002">
    <property type="entry name" value="RECEPTOR-LIKE SERINE/THREONINE-PROTEIN KINASE SD1-8"/>
    <property type="match status" value="1"/>
</dbReference>
<comment type="similarity">
    <text evidence="1">Belongs to the protein kinase superfamily. TKL Ser/Thr protein kinase family. ROCO subfamily.</text>
</comment>
<dbReference type="Pfam" id="PF07714">
    <property type="entry name" value="PK_Tyr_Ser-Thr"/>
    <property type="match status" value="1"/>
</dbReference>
<protein>
    <recommendedName>
        <fullName evidence="9">Protein kinase domain-containing protein</fullName>
    </recommendedName>
</protein>
<evidence type="ECO:0000256" key="5">
    <source>
        <dbReference type="ARBA" id="ARBA00022777"/>
    </source>
</evidence>
<dbReference type="InterPro" id="IPR011009">
    <property type="entry name" value="Kinase-like_dom_sf"/>
</dbReference>
<dbReference type="EMBL" id="JAGKQM010000013">
    <property type="protein sequence ID" value="KAH0893215.1"/>
    <property type="molecule type" value="Genomic_DNA"/>
</dbReference>
<dbReference type="SUPFAM" id="SSF56112">
    <property type="entry name" value="Protein kinase-like (PK-like)"/>
    <property type="match status" value="1"/>
</dbReference>
<keyword evidence="3" id="KW-0808">Transferase</keyword>
<accession>A0ABQ8AMH0</accession>
<name>A0ABQ8AMH0_BRANA</name>
<dbReference type="PROSITE" id="PS00107">
    <property type="entry name" value="PROTEIN_KINASE_ATP"/>
    <property type="match status" value="1"/>
</dbReference>
<evidence type="ECO:0000256" key="2">
    <source>
        <dbReference type="ARBA" id="ARBA00022527"/>
    </source>
</evidence>
<keyword evidence="8" id="KW-1133">Transmembrane helix</keyword>
<dbReference type="Pfam" id="PF00009">
    <property type="entry name" value="GTP_EFTU"/>
    <property type="match status" value="1"/>
</dbReference>